<organism evidence="1 2">
    <name type="scientific">Malassezia arunalokei</name>
    <dbReference type="NCBI Taxonomy" id="1514897"/>
    <lineage>
        <taxon>Eukaryota</taxon>
        <taxon>Fungi</taxon>
        <taxon>Dikarya</taxon>
        <taxon>Basidiomycota</taxon>
        <taxon>Ustilaginomycotina</taxon>
        <taxon>Malasseziomycetes</taxon>
        <taxon>Malasseziales</taxon>
        <taxon>Malasseziaceae</taxon>
        <taxon>Malassezia</taxon>
    </lineage>
</organism>
<dbReference type="AlphaFoldDB" id="A0AAJ5YY60"/>
<keyword evidence="2" id="KW-1185">Reference proteome</keyword>
<dbReference type="Proteomes" id="UP001217582">
    <property type="component" value="Chromosome 2"/>
</dbReference>
<dbReference type="EMBL" id="CP119917">
    <property type="protein sequence ID" value="WFD15255.1"/>
    <property type="molecule type" value="Genomic_DNA"/>
</dbReference>
<reference evidence="1 2" key="1">
    <citation type="submission" date="2023-03" db="EMBL/GenBank/DDBJ databases">
        <title>Mating type loci evolution in Malassezia.</title>
        <authorList>
            <person name="Coelho M.A."/>
        </authorList>
    </citation>
    <scope>NUCLEOTIDE SEQUENCE [LARGE SCALE GENOMIC DNA]</scope>
    <source>
        <strain evidence="1 2">CBS 13387</strain>
    </source>
</reference>
<evidence type="ECO:0000313" key="1">
    <source>
        <dbReference type="EMBL" id="WFD15255.1"/>
    </source>
</evidence>
<sequence>MFEPGALRLMAKWSFDAPAYPRDKVDAALHMDGCDAPIPALNTAEMCAAVQHCVRAVSAYRAQLPTQTLSEQEQQELYQMRYQVCGCYILQHDLTLARSELELLTKSLRPWRGQPQVQVQLNARVLGTLTWLTEALGDVNASQRYALWRTQLST</sequence>
<protein>
    <submittedName>
        <fullName evidence="1">Uncharacterized protein</fullName>
    </submittedName>
</protein>
<gene>
    <name evidence="1" type="ORF">MARU1_001271</name>
</gene>
<accession>A0AAJ5YY60</accession>
<evidence type="ECO:0000313" key="2">
    <source>
        <dbReference type="Proteomes" id="UP001217582"/>
    </source>
</evidence>
<proteinExistence type="predicted"/>
<name>A0AAJ5YY60_9BASI</name>